<protein>
    <submittedName>
        <fullName evidence="2">Uncharacterized protein</fullName>
    </submittedName>
</protein>
<sequence length="180" mass="20058">MGKKGSVQLNPGEAAQPHHAWNETHGPKAVNQQPLWSTLFWKQCKHVISHHENTCKTGSWVFASSPFGANQIITGRIIEIICQESNQSLNIVLIDLFEILSERHPIFGMPMLSQPFGEQRTAAVHGQDILFDYNVQHDCPAVGCIGTEDNGAISHAPLERHVINAHAFHNAHLLREVIPR</sequence>
<evidence type="ECO:0000313" key="2">
    <source>
        <dbReference type="EMBL" id="KAF7768435.1"/>
    </source>
</evidence>
<dbReference type="EMBL" id="JABXXO010000010">
    <property type="protein sequence ID" value="KAF7768435.1"/>
    <property type="molecule type" value="Genomic_DNA"/>
</dbReference>
<dbReference type="AlphaFoldDB" id="A0A8H7C8P1"/>
<feature type="region of interest" description="Disordered" evidence="1">
    <location>
        <begin position="1"/>
        <end position="27"/>
    </location>
</feature>
<name>A0A8H7C8P1_AGABI</name>
<accession>A0A8H7C8P1</accession>
<reference evidence="2 3" key="1">
    <citation type="journal article" name="Sci. Rep.">
        <title>Telomere-to-telomere assembled and centromere annotated genomes of the two main subspecies of the button mushroom Agaricus bisporus reveal especially polymorphic chromosome ends.</title>
        <authorList>
            <person name="Sonnenberg A.S.M."/>
            <person name="Sedaghat-Telgerd N."/>
            <person name="Lavrijssen B."/>
            <person name="Ohm R.A."/>
            <person name="Hendrickx P.M."/>
            <person name="Scholtmeijer K."/>
            <person name="Baars J.J.P."/>
            <person name="van Peer A."/>
        </authorList>
    </citation>
    <scope>NUCLEOTIDE SEQUENCE [LARGE SCALE GENOMIC DNA]</scope>
    <source>
        <strain evidence="2 3">H119_p4</strain>
    </source>
</reference>
<dbReference type="Proteomes" id="UP000629468">
    <property type="component" value="Unassembled WGS sequence"/>
</dbReference>
<proteinExistence type="predicted"/>
<organism evidence="2 3">
    <name type="scientific">Agaricus bisporus var. burnettii</name>
    <dbReference type="NCBI Taxonomy" id="192524"/>
    <lineage>
        <taxon>Eukaryota</taxon>
        <taxon>Fungi</taxon>
        <taxon>Dikarya</taxon>
        <taxon>Basidiomycota</taxon>
        <taxon>Agaricomycotina</taxon>
        <taxon>Agaricomycetes</taxon>
        <taxon>Agaricomycetidae</taxon>
        <taxon>Agaricales</taxon>
        <taxon>Agaricineae</taxon>
        <taxon>Agaricaceae</taxon>
        <taxon>Agaricus</taxon>
    </lineage>
</organism>
<gene>
    <name evidence="2" type="ORF">Agabi119p4_7678</name>
</gene>
<evidence type="ECO:0000256" key="1">
    <source>
        <dbReference type="SAM" id="MobiDB-lite"/>
    </source>
</evidence>
<evidence type="ECO:0000313" key="3">
    <source>
        <dbReference type="Proteomes" id="UP000629468"/>
    </source>
</evidence>
<comment type="caution">
    <text evidence="2">The sequence shown here is derived from an EMBL/GenBank/DDBJ whole genome shotgun (WGS) entry which is preliminary data.</text>
</comment>